<gene>
    <name evidence="3" type="ORF">BDY21DRAFT_373892</name>
</gene>
<feature type="compositionally biased region" description="Low complexity" evidence="1">
    <location>
        <begin position="262"/>
        <end position="291"/>
    </location>
</feature>
<feature type="compositionally biased region" description="Acidic residues" evidence="1">
    <location>
        <begin position="578"/>
        <end position="590"/>
    </location>
</feature>
<feature type="region of interest" description="Disordered" evidence="1">
    <location>
        <begin position="360"/>
        <end position="466"/>
    </location>
</feature>
<feature type="domain" description="DUF7357" evidence="2">
    <location>
        <begin position="1"/>
        <end position="130"/>
    </location>
</feature>
<proteinExistence type="predicted"/>
<feature type="compositionally biased region" description="Polar residues" evidence="1">
    <location>
        <begin position="189"/>
        <end position="205"/>
    </location>
</feature>
<evidence type="ECO:0000313" key="4">
    <source>
        <dbReference type="Proteomes" id="UP000799766"/>
    </source>
</evidence>
<accession>A0A6A6NT58</accession>
<organism evidence="3 4">
    <name type="scientific">Lineolata rhizophorae</name>
    <dbReference type="NCBI Taxonomy" id="578093"/>
    <lineage>
        <taxon>Eukaryota</taxon>
        <taxon>Fungi</taxon>
        <taxon>Dikarya</taxon>
        <taxon>Ascomycota</taxon>
        <taxon>Pezizomycotina</taxon>
        <taxon>Dothideomycetes</taxon>
        <taxon>Dothideomycetes incertae sedis</taxon>
        <taxon>Lineolatales</taxon>
        <taxon>Lineolataceae</taxon>
        <taxon>Lineolata</taxon>
    </lineage>
</organism>
<feature type="compositionally biased region" description="Low complexity" evidence="1">
    <location>
        <begin position="206"/>
        <end position="227"/>
    </location>
</feature>
<dbReference type="EMBL" id="MU001690">
    <property type="protein sequence ID" value="KAF2454624.1"/>
    <property type="molecule type" value="Genomic_DNA"/>
</dbReference>
<keyword evidence="4" id="KW-1185">Reference proteome</keyword>
<protein>
    <recommendedName>
        <fullName evidence="2">DUF7357 domain-containing protein</fullName>
    </recommendedName>
</protein>
<dbReference type="Pfam" id="PF24054">
    <property type="entry name" value="DUF7357"/>
    <property type="match status" value="1"/>
</dbReference>
<feature type="region of interest" description="Disordered" evidence="1">
    <location>
        <begin position="616"/>
        <end position="664"/>
    </location>
</feature>
<evidence type="ECO:0000256" key="1">
    <source>
        <dbReference type="SAM" id="MobiDB-lite"/>
    </source>
</evidence>
<dbReference type="Proteomes" id="UP000799766">
    <property type="component" value="Unassembled WGS sequence"/>
</dbReference>
<sequence>MRLRLVVKRHELPPVKFLWAPDDENQLVCTVAQFLDQVNRVVPLESDDWGLDDYVVEIGGFECFHFLPLAQIAREDDEVLIRPLATPEIRARTLGGRFQISANGQHLVDGVPFGRAALRQSNRPQVQIPPLKRTRLTEDQGGDGEAQFTEAFDEGRAHHDLATQQLLRLEDDEEFDEDYNTSGDDEPGSSDSASAVYSPENVDSNTGIESTSSGLSESSALSSSSESSSEEDSDIQEGAPDAPTSGGVLLGASSQNLSERASSGGSESSPESSVSSSEPPSEPSSKPSSESLAEGFSGRESFEEPMDLEPSSVRDLTLKKSKWKSRSQRRNERKKASKLRDILIRRGVLSKNSTLKDVEEFKKQRAKERENKDKESGVLKSALGADASKMPEHRQNQSREEIAATNIEERATLAEEDGGKVGEFNGSLSKSKKRTMGKESEQMTRSIDLQNTAAQSQESQRRPTLDLAAGRRFVFGSLGVKSPKSKEEEEAVKHQLASVGQTKKPSLTSEVMVNGEHYAEEDATDLTGVWQDSGLWKENIVLTAVECSGESKDLRTPPFPFRQRWDSLERGTKRKFEELEEDEEVQEAQEDGNGVGEYEDYTDEYRLISARRDGSSNVRLNYDDADDQAAEDQLAREQDRPYTTISSSNSETLNTDDLENLPNMDNKAVEPGIVIAFKKMEASAATGWSPGMSDYYVGKVEDVEQGQAYVRLQDTCSRKRKEPEYDWKGRRLYYGLEADVEEDFIEVDIEEMVDLKLVQPGEPSSINASRND</sequence>
<feature type="compositionally biased region" description="Polar residues" evidence="1">
    <location>
        <begin position="641"/>
        <end position="653"/>
    </location>
</feature>
<feature type="compositionally biased region" description="Polar residues" evidence="1">
    <location>
        <begin position="252"/>
        <end position="261"/>
    </location>
</feature>
<name>A0A6A6NT58_9PEZI</name>
<dbReference type="AlphaFoldDB" id="A0A6A6NT58"/>
<feature type="region of interest" description="Disordered" evidence="1">
    <location>
        <begin position="174"/>
        <end position="340"/>
    </location>
</feature>
<feature type="region of interest" description="Disordered" evidence="1">
    <location>
        <begin position="576"/>
        <end position="601"/>
    </location>
</feature>
<evidence type="ECO:0000259" key="2">
    <source>
        <dbReference type="Pfam" id="PF24054"/>
    </source>
</evidence>
<evidence type="ECO:0000313" key="3">
    <source>
        <dbReference type="EMBL" id="KAF2454624.1"/>
    </source>
</evidence>
<feature type="compositionally biased region" description="Acidic residues" evidence="1">
    <location>
        <begin position="174"/>
        <end position="188"/>
    </location>
</feature>
<dbReference type="OrthoDB" id="5368821at2759"/>
<feature type="compositionally biased region" description="Polar residues" evidence="1">
    <location>
        <begin position="443"/>
        <end position="458"/>
    </location>
</feature>
<reference evidence="3" key="1">
    <citation type="journal article" date="2020" name="Stud. Mycol.">
        <title>101 Dothideomycetes genomes: a test case for predicting lifestyles and emergence of pathogens.</title>
        <authorList>
            <person name="Haridas S."/>
            <person name="Albert R."/>
            <person name="Binder M."/>
            <person name="Bloem J."/>
            <person name="Labutti K."/>
            <person name="Salamov A."/>
            <person name="Andreopoulos B."/>
            <person name="Baker S."/>
            <person name="Barry K."/>
            <person name="Bills G."/>
            <person name="Bluhm B."/>
            <person name="Cannon C."/>
            <person name="Castanera R."/>
            <person name="Culley D."/>
            <person name="Daum C."/>
            <person name="Ezra D."/>
            <person name="Gonzalez J."/>
            <person name="Henrissat B."/>
            <person name="Kuo A."/>
            <person name="Liang C."/>
            <person name="Lipzen A."/>
            <person name="Lutzoni F."/>
            <person name="Magnuson J."/>
            <person name="Mondo S."/>
            <person name="Nolan M."/>
            <person name="Ohm R."/>
            <person name="Pangilinan J."/>
            <person name="Park H.-J."/>
            <person name="Ramirez L."/>
            <person name="Alfaro M."/>
            <person name="Sun H."/>
            <person name="Tritt A."/>
            <person name="Yoshinaga Y."/>
            <person name="Zwiers L.-H."/>
            <person name="Turgeon B."/>
            <person name="Goodwin S."/>
            <person name="Spatafora J."/>
            <person name="Crous P."/>
            <person name="Grigoriev I."/>
        </authorList>
    </citation>
    <scope>NUCLEOTIDE SEQUENCE</scope>
    <source>
        <strain evidence="3">ATCC 16933</strain>
    </source>
</reference>
<feature type="region of interest" description="Disordered" evidence="1">
    <location>
        <begin position="118"/>
        <end position="143"/>
    </location>
</feature>
<feature type="compositionally biased region" description="Basic and acidic residues" evidence="1">
    <location>
        <begin position="389"/>
        <end position="420"/>
    </location>
</feature>
<dbReference type="InterPro" id="IPR055781">
    <property type="entry name" value="DUF7357"/>
</dbReference>
<feature type="compositionally biased region" description="Basic and acidic residues" evidence="1">
    <location>
        <begin position="360"/>
        <end position="377"/>
    </location>
</feature>
<feature type="compositionally biased region" description="Basic residues" evidence="1">
    <location>
        <begin position="319"/>
        <end position="337"/>
    </location>
</feature>